<feature type="domain" description="Phage-Barnase-EndoU-ColicinE5/D-RelE like nuclease 3" evidence="5">
    <location>
        <begin position="1199"/>
        <end position="1308"/>
    </location>
</feature>
<feature type="domain" description="Large polyvalent protein associated" evidence="6">
    <location>
        <begin position="2029"/>
        <end position="2083"/>
    </location>
</feature>
<dbReference type="InterPro" id="IPR041301">
    <property type="entry name" value="PBECR3"/>
</dbReference>
<dbReference type="EMBL" id="UFUZ01000001">
    <property type="protein sequence ID" value="SUX26670.1"/>
    <property type="molecule type" value="Genomic_DNA"/>
</dbReference>
<sequence length="2470" mass="284614">MKELNESIKNLKLQDSAKSADEVVNTLIKYAKGQGEGGENNLQKIKAYLGEENNAFLEMQILNRLFKDSMVENDRAKVRVFDSESFLNRVKELVGENELFKSKEAREFLEELSPSPVPKQLSIDEFLNTLENFKNKENFLKHIEKDPKRKDYLNLIEPTLKEPDLAFKKLENGVEKEKFIKKFSDGKDFFYLLATKDNKETILTAFKTDKINTILKEFNADIIPTFIRQGSKGKAAGTTNEGIITQPLFKSKEAREFLELVEGFDKLYKNDAIIAKNLTQGTASKLSTSIATSAEGAIKQKVVKGAFDPIFRLLPDGVLFGLFSKQIQGGALRYHLRKALSRSLNYDDFKLKLERELKRTNFNSNTSRLIDEFMDNLDQFNAEKEAKLARIREAQEAKRAEELKRLNEIKSAQEKAYHTQEANLGQDILETQLKEDFGVNFEGFKGKEAVLKLLEEKRGQIKGAFYKEGLGEIDLVWGEITDLEKHKGYGLAHILDKRKSEFVEQGASESEAARKAAEFAKNEISNIMQNGKIINKANEAARIETQDYRLILKQNWKGEPTKNKWLVTAYMKKEKGESISSTPFTKEDNLSLNSNESIAQKSPVLNDEPLEVEVIEEIGLNEPMKFLEFQQRKLLTYIKQNTPLRLLEHKKELKTRELLNFLEQSALNGKEKAFLMRHLERDLDKIEAKIKEKESVKESETIDNAKEQSLFNEEANFKANFKYETQEAKQKTINKVDEYAKSEAFKALSKDKQEAILSLKSIKPSIMPENIKIQDLQHLQEHFKGKLDEKQREKFLSLFNDTKQNADLVLEVLKNGEKRQEYIKAYQHKESKDLYYIAISKDERDITGIPTTQIQKIINDIAKSERVIKAENFGEISNTAAPLPKQTSPQRSGESIPQNNKALDYYSKKLSELSDEHNELVMKSFSHTLNKAEQARLNLLKEELIQNKALKRQEINTLASQKITKYNDLLKTLKDSFNNRQMYNDIYVDLLGNTDELIEILKKDDEKIGLFIHQLYDPLKNDNELHGAGISYKAKKLKNGDIRVTGGGISDAKLQKSIRLSKMERERLHLAFAREYNMQGFINDSHREDFFKRLDRAVSKYYDDFHLDRVDYKKYLYSQDRILESDSITQAKQKLEKEREAFREFLEQSATKEANKELKSDLLDKTKPLRKAEKEELTKEVLEQVQKENLKLYLNHTNENLTHFLKLEKPLKITMRGANIKHILNKHGENSTLAKNGQPFVSLEDIKNYDEYINNADKQILKENDKGEKTLLSGKQINGYYIVISSVRLKNGELKLKTMYKENGKLENNEAFKGVKLPSETPSVLQGQSLTTNLDGYPSHASESIAQKPQQKALNLQEIEQALKARISQIKDEILAIERTFEDKAFREKLKEASKVKPILEALKKEWNALEPVIVTWTHTDYSKFKPKKYYNRRPNLSNLWHIEETLDVYKGYARENERQAKQVEREITLLEKYVKLLKDKEAEAKKLETDKKALLTESYIIPVYNKLREAFKNGQHTTEQILEAKNIDIKRDSFIAKGIINEIAQLRQYLEQFFNITPLKEFGTNYAEFYKDGKGAIQKLLAEKGGQVSGAFYKEGLGDIDLVWGDSKKGLQHIIERRMQDFIEKGFSKTEAEQKALEFAKSLPDIIENGSIDKGAKRVFLDTENERAVIALDYNGSDGKWILTAYIKDDKAPISAYPHQNKLTDSTSSPIVKSALTKDIIPQRSINLAMEKFHYDEKKAKDLLEWHKDSSPLTKDENGLPKVFYHGSGARFEVFKKEFDEIKTGFWFADRKIKAEEFAKDKRGKAIYPVFLKMKNPIWLTYQKEGDKWVFDWLDEEGKTLLKEAKNQGLSIDYFQKDFKFKEFLQSKGYDGIVLKTKINGILQHSVFDSNQIKHIDNKGLKNESGRKYFNEKSENIYQSNPHLGAGLVGGTLNGLETDEDGNITGFDPAKFAMGFLGGSLGSKAVSKGIKWRANKVKKAYPNIAKDNPALMEQIAKRDLLTYAKNESANALTRFLNKNKLFDSTRGLFAGEKALLNEAYAPHKARLAKAKELENKGADEIEIWEKTGWYKDKDKKWKFEISQRGGVFDFSGLEFYTFSRDNRVKLSRILKDDELFTAYPSLKNLIVNFDYGIMNDYNLGSYAKDTKEITLNAKKLRDDESRLSTLYHEIQHAIQDIEGFGFGYKEAENLRGISQESVERYAKQHGEVEARNVQKRLDNAYIGEIYSKQSLKDEIQDIKDTILIAQDDPEIAQGLGEMLEKYEKKYQNLGEHDIYNTRRHPYQTMDTPLSETIAESTIQGEALSKELENYNPLAQVKEKVVRKISNYTKLRIFKSLSKDKQDAILSLKDIKPQPMPDTIAKENLENLFKHFENKQDKNARVYYSKLFSDTKKKPHLILETKGKQGQNRKEYVKVYQHKATHDLYYIVVTENNDKINITAHPITEIKELIRHIRNSERASVIKDSNQAPT</sequence>
<feature type="coiled-coil region" evidence="1">
    <location>
        <begin position="1454"/>
        <end position="1498"/>
    </location>
</feature>
<protein>
    <recommendedName>
        <fullName evidence="9">Phage-Barnase-EndoU-ColicinE5/D-RelE like nuclease 3 domain-containing protein</fullName>
    </recommendedName>
</protein>
<evidence type="ECO:0000256" key="2">
    <source>
        <dbReference type="SAM" id="MobiDB-lite"/>
    </source>
</evidence>
<dbReference type="Proteomes" id="UP000254161">
    <property type="component" value="Unassembled WGS sequence"/>
</dbReference>
<evidence type="ECO:0000259" key="5">
    <source>
        <dbReference type="Pfam" id="PF18812"/>
    </source>
</evidence>
<feature type="domain" description="Phage-Barnase-EndoU-ColicinE5/D-RelE-like nuclease" evidence="4">
    <location>
        <begin position="1592"/>
        <end position="1691"/>
    </location>
</feature>
<evidence type="ECO:0000256" key="1">
    <source>
        <dbReference type="SAM" id="Coils"/>
    </source>
</evidence>
<evidence type="ECO:0000259" key="6">
    <source>
        <dbReference type="Pfam" id="PF18838"/>
    </source>
</evidence>
<reference evidence="7 8" key="1">
    <citation type="submission" date="2018-06" db="EMBL/GenBank/DDBJ databases">
        <authorList>
            <consortium name="Pathogen Informatics"/>
            <person name="Doyle S."/>
        </authorList>
    </citation>
    <scope>NUCLEOTIDE SEQUENCE [LARGE SCALE GENOMIC DNA]</scope>
    <source>
        <strain evidence="7 8">NCTC12264</strain>
    </source>
</reference>
<gene>
    <name evidence="7" type="ORF">NCTC12264_00898</name>
</gene>
<evidence type="ECO:0000259" key="4">
    <source>
        <dbReference type="Pfam" id="PF18809"/>
    </source>
</evidence>
<accession>A0A381EIB2</accession>
<evidence type="ECO:0000313" key="8">
    <source>
        <dbReference type="Proteomes" id="UP000254161"/>
    </source>
</evidence>
<dbReference type="InterPro" id="IPR041092">
    <property type="entry name" value="PBECR1"/>
</dbReference>
<feature type="coiled-coil region" evidence="1">
    <location>
        <begin position="370"/>
        <end position="412"/>
    </location>
</feature>
<name>A0A381EIB2_CAMUP</name>
<dbReference type="InterPro" id="IPR049522">
    <property type="entry name" value="ART-PolyVal_dom"/>
</dbReference>
<organism evidence="7 8">
    <name type="scientific">Campylobacter upsaliensis</name>
    <dbReference type="NCBI Taxonomy" id="28080"/>
    <lineage>
        <taxon>Bacteria</taxon>
        <taxon>Pseudomonadati</taxon>
        <taxon>Campylobacterota</taxon>
        <taxon>Epsilonproteobacteria</taxon>
        <taxon>Campylobacterales</taxon>
        <taxon>Campylobacteraceae</taxon>
        <taxon>Campylobacter</taxon>
    </lineage>
</organism>
<evidence type="ECO:0008006" key="9">
    <source>
        <dbReference type="Google" id="ProtNLM"/>
    </source>
</evidence>
<evidence type="ECO:0000259" key="3">
    <source>
        <dbReference type="Pfam" id="PF18760"/>
    </source>
</evidence>
<feature type="coiled-coil region" evidence="1">
    <location>
        <begin position="1353"/>
        <end position="1380"/>
    </location>
</feature>
<evidence type="ECO:0000313" key="7">
    <source>
        <dbReference type="EMBL" id="SUX26670.1"/>
    </source>
</evidence>
<dbReference type="Pfam" id="PF18838">
    <property type="entry name" value="LPD23"/>
    <property type="match status" value="1"/>
</dbReference>
<keyword evidence="1" id="KW-0175">Coiled coil</keyword>
<feature type="coiled-coil region" evidence="1">
    <location>
        <begin position="676"/>
        <end position="703"/>
    </location>
</feature>
<proteinExistence type="predicted"/>
<feature type="domain" description="Phage-Barnase-EndoU-ColicinE5/D-RelE-like nuclease" evidence="4">
    <location>
        <begin position="464"/>
        <end position="575"/>
    </location>
</feature>
<feature type="region of interest" description="Disordered" evidence="2">
    <location>
        <begin position="878"/>
        <end position="899"/>
    </location>
</feature>
<dbReference type="InterPro" id="IPR040696">
    <property type="entry name" value="LPD23"/>
</dbReference>
<feature type="domain" description="ART-PolyVal-like" evidence="3">
    <location>
        <begin position="1757"/>
        <end position="1900"/>
    </location>
</feature>
<dbReference type="Pfam" id="PF18809">
    <property type="entry name" value="PBECR1"/>
    <property type="match status" value="2"/>
</dbReference>
<dbReference type="Pfam" id="PF18760">
    <property type="entry name" value="ART-PolyVal"/>
    <property type="match status" value="1"/>
</dbReference>
<dbReference type="RefSeq" id="WP_115629880.1">
    <property type="nucleotide sequence ID" value="NZ_UFUZ01000001.1"/>
</dbReference>
<dbReference type="Pfam" id="PF18812">
    <property type="entry name" value="PBECR3"/>
    <property type="match status" value="1"/>
</dbReference>